<evidence type="ECO:0000313" key="2">
    <source>
        <dbReference type="EMBL" id="TPX74736.1"/>
    </source>
</evidence>
<evidence type="ECO:0000256" key="1">
    <source>
        <dbReference type="SAM" id="Phobius"/>
    </source>
</evidence>
<evidence type="ECO:0000313" key="3">
    <source>
        <dbReference type="Proteomes" id="UP000320333"/>
    </source>
</evidence>
<organism evidence="2 3">
    <name type="scientific">Chytriomyces confervae</name>
    <dbReference type="NCBI Taxonomy" id="246404"/>
    <lineage>
        <taxon>Eukaryota</taxon>
        <taxon>Fungi</taxon>
        <taxon>Fungi incertae sedis</taxon>
        <taxon>Chytridiomycota</taxon>
        <taxon>Chytridiomycota incertae sedis</taxon>
        <taxon>Chytridiomycetes</taxon>
        <taxon>Chytridiales</taxon>
        <taxon>Chytriomycetaceae</taxon>
        <taxon>Chytriomyces</taxon>
    </lineage>
</organism>
<keyword evidence="3" id="KW-1185">Reference proteome</keyword>
<comment type="caution">
    <text evidence="2">The sequence shown here is derived from an EMBL/GenBank/DDBJ whole genome shotgun (WGS) entry which is preliminary data.</text>
</comment>
<accession>A0A507FHG3</accession>
<sequence>MQPVTVTVTATETVTSTVIRSLITTAAIPTTTSFSAGNVQTNFFRGVSSGVSIMTILISVYFNRIFPRRITLIAFMMAAVVLTVQAICLFWDLFPPENCLFRTQIVYSLLFVQLFGYWLFQAELTYKVSQAYSQSVPFSIFIIVIAVLVRVGINLFLVATISAARNDNQTCSTVVGVATNMTDKISEALFSLVLSILFIYPIAAGYKEIAIFANPQRTGRQNASSNPAPAHPATDKLNEGMAWLKRIMMDKGFILILSVFVETLYSLLVFTGMSPPTLVSFWNAVFTPQYLILLTVHMLSTACRKVKETGSATQSESLSGAKH</sequence>
<dbReference type="EMBL" id="QEAP01000111">
    <property type="protein sequence ID" value="TPX74736.1"/>
    <property type="molecule type" value="Genomic_DNA"/>
</dbReference>
<feature type="transmembrane region" description="Helical" evidence="1">
    <location>
        <begin position="70"/>
        <end position="94"/>
    </location>
</feature>
<proteinExistence type="predicted"/>
<feature type="transmembrane region" description="Helical" evidence="1">
    <location>
        <begin position="43"/>
        <end position="63"/>
    </location>
</feature>
<feature type="transmembrane region" description="Helical" evidence="1">
    <location>
        <begin position="188"/>
        <end position="206"/>
    </location>
</feature>
<reference evidence="2 3" key="1">
    <citation type="journal article" date="2019" name="Sci. Rep.">
        <title>Comparative genomics of chytrid fungi reveal insights into the obligate biotrophic and pathogenic lifestyle of Synchytrium endobioticum.</title>
        <authorList>
            <person name="van de Vossenberg B.T.L.H."/>
            <person name="Warris S."/>
            <person name="Nguyen H.D.T."/>
            <person name="van Gent-Pelzer M.P.E."/>
            <person name="Joly D.L."/>
            <person name="van de Geest H.C."/>
            <person name="Bonants P.J.M."/>
            <person name="Smith D.S."/>
            <person name="Levesque C.A."/>
            <person name="van der Lee T.A.J."/>
        </authorList>
    </citation>
    <scope>NUCLEOTIDE SEQUENCE [LARGE SCALE GENOMIC DNA]</scope>
    <source>
        <strain evidence="2 3">CBS 675.73</strain>
    </source>
</reference>
<feature type="transmembrane region" description="Helical" evidence="1">
    <location>
        <begin position="100"/>
        <end position="120"/>
    </location>
</feature>
<dbReference type="OrthoDB" id="2125070at2759"/>
<feature type="transmembrane region" description="Helical" evidence="1">
    <location>
        <begin position="253"/>
        <end position="273"/>
    </location>
</feature>
<gene>
    <name evidence="2" type="ORF">CcCBS67573_g04003</name>
</gene>
<dbReference type="Proteomes" id="UP000320333">
    <property type="component" value="Unassembled WGS sequence"/>
</dbReference>
<feature type="transmembrane region" description="Helical" evidence="1">
    <location>
        <begin position="279"/>
        <end position="299"/>
    </location>
</feature>
<keyword evidence="1" id="KW-1133">Transmembrane helix</keyword>
<feature type="transmembrane region" description="Helical" evidence="1">
    <location>
        <begin position="140"/>
        <end position="164"/>
    </location>
</feature>
<keyword evidence="1" id="KW-0472">Membrane</keyword>
<protein>
    <submittedName>
        <fullName evidence="2">Uncharacterized protein</fullName>
    </submittedName>
</protein>
<dbReference type="AlphaFoldDB" id="A0A507FHG3"/>
<name>A0A507FHG3_9FUNG</name>
<keyword evidence="1" id="KW-0812">Transmembrane</keyword>